<dbReference type="Pfam" id="PF02678">
    <property type="entry name" value="Pirin"/>
    <property type="match status" value="1"/>
</dbReference>
<dbReference type="InterPro" id="IPR012093">
    <property type="entry name" value="Pirin"/>
</dbReference>
<evidence type="ECO:0000256" key="3">
    <source>
        <dbReference type="RuleBase" id="RU003457"/>
    </source>
</evidence>
<dbReference type="InterPro" id="IPR014710">
    <property type="entry name" value="RmlC-like_jellyroll"/>
</dbReference>
<dbReference type="Gene3D" id="2.60.120.10">
    <property type="entry name" value="Jelly Rolls"/>
    <property type="match status" value="2"/>
</dbReference>
<dbReference type="Pfam" id="PF05726">
    <property type="entry name" value="Pirin_C"/>
    <property type="match status" value="1"/>
</dbReference>
<dbReference type="STRING" id="1261640.BHK98_09715"/>
<proteinExistence type="inferred from homology"/>
<feature type="domain" description="Pirin C-terminal" evidence="5">
    <location>
        <begin position="172"/>
        <end position="272"/>
    </location>
</feature>
<dbReference type="RefSeq" id="WP_075713824.1">
    <property type="nucleotide sequence ID" value="NZ_MJIE01000001.1"/>
</dbReference>
<comment type="cofactor">
    <cofactor evidence="2">
        <name>Fe cation</name>
        <dbReference type="ChEBI" id="CHEBI:24875"/>
    </cofactor>
    <text evidence="2">Binds 1 Fe cation per subunit.</text>
</comment>
<keyword evidence="7" id="KW-1185">Reference proteome</keyword>
<dbReference type="CDD" id="cd02247">
    <property type="entry name" value="cupin_pirin_C"/>
    <property type="match status" value="1"/>
</dbReference>
<accession>A0A1Q9JJC9</accession>
<comment type="similarity">
    <text evidence="1 3">Belongs to the pirin family.</text>
</comment>
<keyword evidence="2" id="KW-0408">Iron</keyword>
<dbReference type="SUPFAM" id="SSF51182">
    <property type="entry name" value="RmlC-like cupins"/>
    <property type="match status" value="1"/>
</dbReference>
<gene>
    <name evidence="6" type="ORF">BHK98_09715</name>
</gene>
<evidence type="ECO:0000259" key="4">
    <source>
        <dbReference type="Pfam" id="PF02678"/>
    </source>
</evidence>
<dbReference type="PANTHER" id="PTHR13903:SF8">
    <property type="entry name" value="PIRIN"/>
    <property type="match status" value="1"/>
</dbReference>
<feature type="binding site" evidence="2">
    <location>
        <position position="58"/>
    </location>
    <ligand>
        <name>Fe cation</name>
        <dbReference type="ChEBI" id="CHEBI:24875"/>
    </ligand>
</feature>
<dbReference type="PIRSF" id="PIRSF006232">
    <property type="entry name" value="Pirin"/>
    <property type="match status" value="1"/>
</dbReference>
<dbReference type="InterPro" id="IPR008778">
    <property type="entry name" value="Pirin_C_dom"/>
</dbReference>
<dbReference type="EMBL" id="MJIE01000001">
    <property type="protein sequence ID" value="OLR56319.1"/>
    <property type="molecule type" value="Genomic_DNA"/>
</dbReference>
<dbReference type="AlphaFoldDB" id="A0A1Q9JJC9"/>
<feature type="binding site" evidence="2">
    <location>
        <position position="60"/>
    </location>
    <ligand>
        <name>Fe cation</name>
        <dbReference type="ChEBI" id="CHEBI:24875"/>
    </ligand>
</feature>
<dbReference type="InterPro" id="IPR003829">
    <property type="entry name" value="Pirin_N_dom"/>
</dbReference>
<evidence type="ECO:0000259" key="5">
    <source>
        <dbReference type="Pfam" id="PF05726"/>
    </source>
</evidence>
<dbReference type="PANTHER" id="PTHR13903">
    <property type="entry name" value="PIRIN-RELATED"/>
    <property type="match status" value="1"/>
</dbReference>
<evidence type="ECO:0000313" key="6">
    <source>
        <dbReference type="EMBL" id="OLR56319.1"/>
    </source>
</evidence>
<comment type="caution">
    <text evidence="6">The sequence shown here is derived from an EMBL/GenBank/DDBJ whole genome shotgun (WGS) entry which is preliminary data.</text>
</comment>
<keyword evidence="2" id="KW-0479">Metal-binding</keyword>
<protein>
    <recommendedName>
        <fullName evidence="8">Pirin</fullName>
    </recommendedName>
</protein>
<dbReference type="OrthoDB" id="321327at2"/>
<reference evidence="6 7" key="1">
    <citation type="journal article" date="2016" name="Appl. Environ. Microbiol.">
        <title>Function and Phylogeny of Bacterial Butyryl Coenzyme A:Acetate Transferases and Their Diversity in the Proximal Colon of Swine.</title>
        <authorList>
            <person name="Trachsel J."/>
            <person name="Bayles D.O."/>
            <person name="Looft T."/>
            <person name="Levine U.Y."/>
            <person name="Allen H.K."/>
        </authorList>
    </citation>
    <scope>NUCLEOTIDE SEQUENCE [LARGE SCALE GENOMIC DNA]</scope>
    <source>
        <strain evidence="6 7">68-3-10</strain>
    </source>
</reference>
<dbReference type="CDD" id="cd02909">
    <property type="entry name" value="cupin_pirin_N"/>
    <property type="match status" value="1"/>
</dbReference>
<sequence>MKRTIRKAVTGFRTVDGAGVSLVRVLGHDDVEEFDPILMLDSFDSTSPEDYTAGFPMHPHRGIETVSYLYRGKMVHKDTLGNEDCISDGEVQWMNSGSGILHEEQVPAAERLLGVQLWLNLPEEDKMSVPTYRAIRRNEIREIPFEGGFLRLLAGVYGEYQGHRGDHLPLDYYDVHLDENAELVIPTEEDESVMVFTLLGDALVADEPVREKTAVKLTEGDSLSLRGAAGGSQILVMKSRALHEPVAWAGPIVMNSGQELSEAFLELEEGTFIRERPDFNTGR</sequence>
<evidence type="ECO:0000256" key="2">
    <source>
        <dbReference type="PIRSR" id="PIRSR006232-1"/>
    </source>
</evidence>
<evidence type="ECO:0000313" key="7">
    <source>
        <dbReference type="Proteomes" id="UP000187404"/>
    </source>
</evidence>
<dbReference type="InterPro" id="IPR011051">
    <property type="entry name" value="RmlC_Cupin_sf"/>
</dbReference>
<feature type="binding site" evidence="2">
    <location>
        <position position="102"/>
    </location>
    <ligand>
        <name>Fe cation</name>
        <dbReference type="ChEBI" id="CHEBI:24875"/>
    </ligand>
</feature>
<dbReference type="GO" id="GO:0046872">
    <property type="term" value="F:metal ion binding"/>
    <property type="evidence" value="ECO:0007669"/>
    <property type="project" value="UniProtKB-KW"/>
</dbReference>
<organism evidence="6 7">
    <name type="scientific">Hornefia porci</name>
    <dbReference type="NCBI Taxonomy" id="2652292"/>
    <lineage>
        <taxon>Bacteria</taxon>
        <taxon>Bacillati</taxon>
        <taxon>Bacillota</taxon>
        <taxon>Clostridia</taxon>
        <taxon>Peptostreptococcales</taxon>
        <taxon>Anaerovoracaceae</taxon>
        <taxon>Hornefia</taxon>
    </lineage>
</organism>
<evidence type="ECO:0008006" key="8">
    <source>
        <dbReference type="Google" id="ProtNLM"/>
    </source>
</evidence>
<dbReference type="Proteomes" id="UP000187404">
    <property type="component" value="Unassembled WGS sequence"/>
</dbReference>
<feature type="domain" description="Pirin N-terminal" evidence="4">
    <location>
        <begin position="23"/>
        <end position="119"/>
    </location>
</feature>
<evidence type="ECO:0000256" key="1">
    <source>
        <dbReference type="ARBA" id="ARBA00008416"/>
    </source>
</evidence>
<feature type="binding site" evidence="2">
    <location>
        <position position="104"/>
    </location>
    <ligand>
        <name>Fe cation</name>
        <dbReference type="ChEBI" id="CHEBI:24875"/>
    </ligand>
</feature>
<name>A0A1Q9JJC9_9FIRM</name>